<dbReference type="EMBL" id="VSRR010046302">
    <property type="protein sequence ID" value="MPC77625.1"/>
    <property type="molecule type" value="Genomic_DNA"/>
</dbReference>
<gene>
    <name evidence="1" type="ORF">E2C01_072083</name>
</gene>
<keyword evidence="2" id="KW-1185">Reference proteome</keyword>
<name>A0A5B7I690_PORTR</name>
<evidence type="ECO:0000313" key="2">
    <source>
        <dbReference type="Proteomes" id="UP000324222"/>
    </source>
</evidence>
<sequence length="107" mass="11975">MTKVKTWKDWCEEDWYDERPTTVSKAPVTVASLTGVIKQNMSILFTASGDDDSGLNFSQAQKAAHSLTLPCLAPYTSTLRFGGQESILWLHLLLLFRIHSSPPHRAL</sequence>
<dbReference type="AlphaFoldDB" id="A0A5B7I690"/>
<dbReference type="Proteomes" id="UP000324222">
    <property type="component" value="Unassembled WGS sequence"/>
</dbReference>
<reference evidence="1 2" key="1">
    <citation type="submission" date="2019-05" db="EMBL/GenBank/DDBJ databases">
        <title>Another draft genome of Portunus trituberculatus and its Hox gene families provides insights of decapod evolution.</title>
        <authorList>
            <person name="Jeong J.-H."/>
            <person name="Song I."/>
            <person name="Kim S."/>
            <person name="Choi T."/>
            <person name="Kim D."/>
            <person name="Ryu S."/>
            <person name="Kim W."/>
        </authorList>
    </citation>
    <scope>NUCLEOTIDE SEQUENCE [LARGE SCALE GENOMIC DNA]</scope>
    <source>
        <tissue evidence="1">Muscle</tissue>
    </source>
</reference>
<accession>A0A5B7I690</accession>
<organism evidence="1 2">
    <name type="scientific">Portunus trituberculatus</name>
    <name type="common">Swimming crab</name>
    <name type="synonym">Neptunus trituberculatus</name>
    <dbReference type="NCBI Taxonomy" id="210409"/>
    <lineage>
        <taxon>Eukaryota</taxon>
        <taxon>Metazoa</taxon>
        <taxon>Ecdysozoa</taxon>
        <taxon>Arthropoda</taxon>
        <taxon>Crustacea</taxon>
        <taxon>Multicrustacea</taxon>
        <taxon>Malacostraca</taxon>
        <taxon>Eumalacostraca</taxon>
        <taxon>Eucarida</taxon>
        <taxon>Decapoda</taxon>
        <taxon>Pleocyemata</taxon>
        <taxon>Brachyura</taxon>
        <taxon>Eubrachyura</taxon>
        <taxon>Portunoidea</taxon>
        <taxon>Portunidae</taxon>
        <taxon>Portuninae</taxon>
        <taxon>Portunus</taxon>
    </lineage>
</organism>
<protein>
    <submittedName>
        <fullName evidence="1">Uncharacterized protein</fullName>
    </submittedName>
</protein>
<comment type="caution">
    <text evidence="1">The sequence shown here is derived from an EMBL/GenBank/DDBJ whole genome shotgun (WGS) entry which is preliminary data.</text>
</comment>
<proteinExistence type="predicted"/>
<evidence type="ECO:0000313" key="1">
    <source>
        <dbReference type="EMBL" id="MPC77625.1"/>
    </source>
</evidence>